<evidence type="ECO:0000313" key="8">
    <source>
        <dbReference type="Proteomes" id="UP001180845"/>
    </source>
</evidence>
<evidence type="ECO:0000256" key="4">
    <source>
        <dbReference type="ARBA" id="ARBA00023163"/>
    </source>
</evidence>
<dbReference type="GO" id="GO:0000976">
    <property type="term" value="F:transcription cis-regulatory region binding"/>
    <property type="evidence" value="ECO:0007669"/>
    <property type="project" value="TreeGrafter"/>
</dbReference>
<feature type="DNA-binding region" description="H-T-H motif" evidence="5">
    <location>
        <begin position="33"/>
        <end position="52"/>
    </location>
</feature>
<evidence type="ECO:0000256" key="2">
    <source>
        <dbReference type="ARBA" id="ARBA00023015"/>
    </source>
</evidence>
<dbReference type="RefSeq" id="WP_310273250.1">
    <property type="nucleotide sequence ID" value="NZ_JAVDXW010000001.1"/>
</dbReference>
<evidence type="ECO:0000256" key="5">
    <source>
        <dbReference type="PROSITE-ProRule" id="PRU00335"/>
    </source>
</evidence>
<comment type="caution">
    <text evidence="7">The sequence shown here is derived from an EMBL/GenBank/DDBJ whole genome shotgun (WGS) entry which is preliminary data.</text>
</comment>
<dbReference type="InterPro" id="IPR023772">
    <property type="entry name" value="DNA-bd_HTH_TetR-type_CS"/>
</dbReference>
<evidence type="ECO:0000256" key="3">
    <source>
        <dbReference type="ARBA" id="ARBA00023125"/>
    </source>
</evidence>
<dbReference type="AlphaFoldDB" id="A0AAE3ZDY0"/>
<dbReference type="Proteomes" id="UP001180845">
    <property type="component" value="Unassembled WGS sequence"/>
</dbReference>
<dbReference type="SUPFAM" id="SSF46689">
    <property type="entry name" value="Homeodomain-like"/>
    <property type="match status" value="1"/>
</dbReference>
<dbReference type="PRINTS" id="PR00455">
    <property type="entry name" value="HTHTETR"/>
</dbReference>
<dbReference type="GO" id="GO:0003700">
    <property type="term" value="F:DNA-binding transcription factor activity"/>
    <property type="evidence" value="ECO:0007669"/>
    <property type="project" value="TreeGrafter"/>
</dbReference>
<dbReference type="InterPro" id="IPR050109">
    <property type="entry name" value="HTH-type_TetR-like_transc_reg"/>
</dbReference>
<dbReference type="PANTHER" id="PTHR30055:SF226">
    <property type="entry name" value="HTH-TYPE TRANSCRIPTIONAL REGULATOR PKSA"/>
    <property type="match status" value="1"/>
</dbReference>
<sequence>MRTVDPAKHEAKRRHIIESAASCFARAGFDKTTVADICTAAGISSGSLFHYFPSKRAVFTAIFEQDGRDNAERLAAAVDSDDPWGAVLEQVEYMARSLADPEAAGLAFEVVAQAGRDSELAELVTRDDREVREKLAVLLRRAAQQGQIDASIEPATAATWVVGLVDALYTRAGADSEFAPAEQLGTLRLILAGFLRAESRSP</sequence>
<dbReference type="InterPro" id="IPR001647">
    <property type="entry name" value="HTH_TetR"/>
</dbReference>
<dbReference type="InterPro" id="IPR039538">
    <property type="entry name" value="BetI_C"/>
</dbReference>
<evidence type="ECO:0000259" key="6">
    <source>
        <dbReference type="PROSITE" id="PS50977"/>
    </source>
</evidence>
<dbReference type="EMBL" id="JAVDXW010000001">
    <property type="protein sequence ID" value="MDR7302060.1"/>
    <property type="molecule type" value="Genomic_DNA"/>
</dbReference>
<accession>A0AAE3ZDY0</accession>
<dbReference type="SUPFAM" id="SSF48498">
    <property type="entry name" value="Tetracyclin repressor-like, C-terminal domain"/>
    <property type="match status" value="1"/>
</dbReference>
<protein>
    <submittedName>
        <fullName evidence="7">AcrR family transcriptional regulator</fullName>
    </submittedName>
</protein>
<dbReference type="InterPro" id="IPR009057">
    <property type="entry name" value="Homeodomain-like_sf"/>
</dbReference>
<dbReference type="PANTHER" id="PTHR30055">
    <property type="entry name" value="HTH-TYPE TRANSCRIPTIONAL REGULATOR RUTR"/>
    <property type="match status" value="1"/>
</dbReference>
<evidence type="ECO:0000256" key="1">
    <source>
        <dbReference type="ARBA" id="ARBA00022491"/>
    </source>
</evidence>
<keyword evidence="3 5" id="KW-0238">DNA-binding</keyword>
<reference evidence="7" key="1">
    <citation type="submission" date="2023-07" db="EMBL/GenBank/DDBJ databases">
        <title>Sequencing the genomes of 1000 actinobacteria strains.</title>
        <authorList>
            <person name="Klenk H.-P."/>
        </authorList>
    </citation>
    <scope>NUCLEOTIDE SEQUENCE</scope>
    <source>
        <strain evidence="7">DSM 45977</strain>
    </source>
</reference>
<keyword evidence="2" id="KW-0805">Transcription regulation</keyword>
<proteinExistence type="predicted"/>
<name>A0AAE3ZDY0_9ACTN</name>
<keyword evidence="1" id="KW-0678">Repressor</keyword>
<feature type="domain" description="HTH tetR-type" evidence="6">
    <location>
        <begin position="10"/>
        <end position="70"/>
    </location>
</feature>
<dbReference type="InterPro" id="IPR036271">
    <property type="entry name" value="Tet_transcr_reg_TetR-rel_C_sf"/>
</dbReference>
<keyword evidence="8" id="KW-1185">Reference proteome</keyword>
<dbReference type="Pfam" id="PF13977">
    <property type="entry name" value="TetR_C_6"/>
    <property type="match status" value="1"/>
</dbReference>
<dbReference type="Gene3D" id="1.10.357.10">
    <property type="entry name" value="Tetracycline Repressor, domain 2"/>
    <property type="match status" value="1"/>
</dbReference>
<keyword evidence="4" id="KW-0804">Transcription</keyword>
<dbReference type="PROSITE" id="PS50977">
    <property type="entry name" value="HTH_TETR_2"/>
    <property type="match status" value="1"/>
</dbReference>
<evidence type="ECO:0000313" key="7">
    <source>
        <dbReference type="EMBL" id="MDR7302060.1"/>
    </source>
</evidence>
<dbReference type="PROSITE" id="PS01081">
    <property type="entry name" value="HTH_TETR_1"/>
    <property type="match status" value="1"/>
</dbReference>
<organism evidence="7 8">
    <name type="scientific">Haloactinomyces albus</name>
    <dbReference type="NCBI Taxonomy" id="1352928"/>
    <lineage>
        <taxon>Bacteria</taxon>
        <taxon>Bacillati</taxon>
        <taxon>Actinomycetota</taxon>
        <taxon>Actinomycetes</taxon>
        <taxon>Actinopolysporales</taxon>
        <taxon>Actinopolysporaceae</taxon>
        <taxon>Haloactinomyces</taxon>
    </lineage>
</organism>
<dbReference type="Pfam" id="PF00440">
    <property type="entry name" value="TetR_N"/>
    <property type="match status" value="1"/>
</dbReference>
<gene>
    <name evidence="7" type="ORF">JOF55_002241</name>
</gene>